<accession>A0ABT2CIB4</accession>
<dbReference type="SMART" id="SM00357">
    <property type="entry name" value="CSP"/>
    <property type="match status" value="1"/>
</dbReference>
<dbReference type="SUPFAM" id="SSF50249">
    <property type="entry name" value="Nucleic acid-binding proteins"/>
    <property type="match status" value="1"/>
</dbReference>
<feature type="domain" description="CSD" evidence="2">
    <location>
        <begin position="2"/>
        <end position="66"/>
    </location>
</feature>
<dbReference type="Gene3D" id="2.40.50.140">
    <property type="entry name" value="Nucleic acid-binding proteins"/>
    <property type="match status" value="1"/>
</dbReference>
<dbReference type="InterPro" id="IPR011129">
    <property type="entry name" value="CSD"/>
</dbReference>
<protein>
    <submittedName>
        <fullName evidence="3">Cold shock domain-containing protein</fullName>
    </submittedName>
</protein>
<name>A0ABT2CIB4_9ACTN</name>
<keyword evidence="4" id="KW-1185">Reference proteome</keyword>
<evidence type="ECO:0000313" key="4">
    <source>
        <dbReference type="Proteomes" id="UP001431313"/>
    </source>
</evidence>
<evidence type="ECO:0000259" key="2">
    <source>
        <dbReference type="PROSITE" id="PS51857"/>
    </source>
</evidence>
<reference evidence="3" key="1">
    <citation type="submission" date="2022-08" db="EMBL/GenBank/DDBJ databases">
        <authorList>
            <person name="Somphong A."/>
            <person name="Phongsopitanun W."/>
        </authorList>
    </citation>
    <scope>NUCLEOTIDE SEQUENCE</scope>
    <source>
        <strain evidence="3">LP05-1</strain>
    </source>
</reference>
<evidence type="ECO:0000256" key="1">
    <source>
        <dbReference type="SAM" id="MobiDB-lite"/>
    </source>
</evidence>
<dbReference type="PROSITE" id="PS51857">
    <property type="entry name" value="CSD_2"/>
    <property type="match status" value="1"/>
</dbReference>
<dbReference type="InterPro" id="IPR012340">
    <property type="entry name" value="NA-bd_OB-fold"/>
</dbReference>
<dbReference type="RefSeq" id="WP_258788090.1">
    <property type="nucleotide sequence ID" value="NZ_JANUGQ010000010.1"/>
</dbReference>
<dbReference type="InterPro" id="IPR002059">
    <property type="entry name" value="CSP_DNA-bd"/>
</dbReference>
<feature type="region of interest" description="Disordered" evidence="1">
    <location>
        <begin position="72"/>
        <end position="122"/>
    </location>
</feature>
<gene>
    <name evidence="3" type="ORF">NX801_14475</name>
</gene>
<dbReference type="Proteomes" id="UP001431313">
    <property type="component" value="Unassembled WGS sequence"/>
</dbReference>
<dbReference type="PRINTS" id="PR00050">
    <property type="entry name" value="COLDSHOCK"/>
</dbReference>
<organism evidence="3 4">
    <name type="scientific">Streptomyces pyxinae</name>
    <dbReference type="NCBI Taxonomy" id="2970734"/>
    <lineage>
        <taxon>Bacteria</taxon>
        <taxon>Bacillati</taxon>
        <taxon>Actinomycetota</taxon>
        <taxon>Actinomycetes</taxon>
        <taxon>Kitasatosporales</taxon>
        <taxon>Streptomycetaceae</taxon>
        <taxon>Streptomyces</taxon>
    </lineage>
</organism>
<evidence type="ECO:0000313" key="3">
    <source>
        <dbReference type="EMBL" id="MCS0636842.1"/>
    </source>
</evidence>
<dbReference type="Pfam" id="PF00313">
    <property type="entry name" value="CSD"/>
    <property type="match status" value="1"/>
</dbReference>
<dbReference type="EMBL" id="JANUGQ010000010">
    <property type="protein sequence ID" value="MCS0636842.1"/>
    <property type="molecule type" value="Genomic_DNA"/>
</dbReference>
<dbReference type="CDD" id="cd04458">
    <property type="entry name" value="CSP_CDS"/>
    <property type="match status" value="1"/>
</dbReference>
<proteinExistence type="predicted"/>
<sequence length="172" mass="18476">MLTVGRILRFDEVRGYGFIVPREGGEDVFMHANDLLDEKYLYQAGREVEFLLEMGDKGPKASGIRLLHRAAPGTLPAQPPRPARTASTGGAAGTGEADGPGDFYDPGNARNAEDPESPDDADDIVDVLTDAEFRGELTEALLDADATLTAGQLKRVRSRVAELARAHGWVEG</sequence>
<comment type="caution">
    <text evidence="3">The sequence shown here is derived from an EMBL/GenBank/DDBJ whole genome shotgun (WGS) entry which is preliminary data.</text>
</comment>